<keyword evidence="1 3" id="KW-0378">Hydrolase</keyword>
<evidence type="ECO:0000313" key="3">
    <source>
        <dbReference type="EMBL" id="OCH94294.1"/>
    </source>
</evidence>
<dbReference type="OrthoDB" id="194468at2759"/>
<accession>A0A8E2DR33</accession>
<organism evidence="3 4">
    <name type="scientific">Obba rivulosa</name>
    <dbReference type="NCBI Taxonomy" id="1052685"/>
    <lineage>
        <taxon>Eukaryota</taxon>
        <taxon>Fungi</taxon>
        <taxon>Dikarya</taxon>
        <taxon>Basidiomycota</taxon>
        <taxon>Agaricomycotina</taxon>
        <taxon>Agaricomycetes</taxon>
        <taxon>Polyporales</taxon>
        <taxon>Gelatoporiaceae</taxon>
        <taxon>Obba</taxon>
    </lineage>
</organism>
<dbReference type="Gene3D" id="2.30.40.10">
    <property type="entry name" value="Urease, subunit C, domain 1"/>
    <property type="match status" value="1"/>
</dbReference>
<evidence type="ECO:0000259" key="2">
    <source>
        <dbReference type="Pfam" id="PF01979"/>
    </source>
</evidence>
<dbReference type="PANTHER" id="PTHR43794">
    <property type="entry name" value="AMINOHYDROLASE SSNA-RELATED"/>
    <property type="match status" value="1"/>
</dbReference>
<proteinExistence type="predicted"/>
<protein>
    <submittedName>
        <fullName evidence="3">Metallo-dependent hydrolase</fullName>
    </submittedName>
</protein>
<sequence length="478" mass="52575">MPYLLKGGIVATFTNKNKPTSYRADVLVEGSTITKIAENIDAAPGVEVVDCTGKWITPGMVDTHRHVFMAVLRGSQCDWLLTEYFVKMTWNIQGALTLEETRIGQLAGCLEALHSGVTTLLDHFHAAMAPGHAEAALAATIASGARVVWCPARQSQPTRLFPSIEYGKEEETREWQMQMLKEWGKNGGQLTPDGRVTFGWAYDLVGSGPVEVHQEAIKQGRQAGVALITAHVVQGPRILVWRDAGLLGPDVVFSHCTELADHPEPDDEMWAAMKDHGCAIAATPEDELGMAHGNPVAFDAVRRGVKCGLGVDAISINGGDLFTQMRFALQWARGRSHEQFHLFGQTPPMYNEFNSADAFRLATLGGAEAMNMQHLIGTVEVGKKADLVVFDTGSVNLAGIADPFKGVVFHASSEDVELVMVDGEIVKRNGKLTKADWNEVAEELRQRAQDIRERFPDEKLDEMWKKYYEQHPGGPQFR</sequence>
<dbReference type="InterPro" id="IPR050287">
    <property type="entry name" value="MTA/SAH_deaminase"/>
</dbReference>
<dbReference type="InterPro" id="IPR032466">
    <property type="entry name" value="Metal_Hydrolase"/>
</dbReference>
<dbReference type="GO" id="GO:0016810">
    <property type="term" value="F:hydrolase activity, acting on carbon-nitrogen (but not peptide) bonds"/>
    <property type="evidence" value="ECO:0007669"/>
    <property type="project" value="InterPro"/>
</dbReference>
<dbReference type="EMBL" id="KV722345">
    <property type="protein sequence ID" value="OCH94294.1"/>
    <property type="molecule type" value="Genomic_DNA"/>
</dbReference>
<dbReference type="SUPFAM" id="SSF51556">
    <property type="entry name" value="Metallo-dependent hydrolases"/>
    <property type="match status" value="1"/>
</dbReference>
<dbReference type="SUPFAM" id="SSF51338">
    <property type="entry name" value="Composite domain of metallo-dependent hydrolases"/>
    <property type="match status" value="2"/>
</dbReference>
<dbReference type="AlphaFoldDB" id="A0A8E2DR33"/>
<evidence type="ECO:0000313" key="4">
    <source>
        <dbReference type="Proteomes" id="UP000250043"/>
    </source>
</evidence>
<reference evidence="3 4" key="1">
    <citation type="submission" date="2016-07" db="EMBL/GenBank/DDBJ databases">
        <title>Draft genome of the white-rot fungus Obba rivulosa 3A-2.</title>
        <authorList>
            <consortium name="DOE Joint Genome Institute"/>
            <person name="Miettinen O."/>
            <person name="Riley R."/>
            <person name="Acob R."/>
            <person name="Barry K."/>
            <person name="Cullen D."/>
            <person name="De Vries R."/>
            <person name="Hainaut M."/>
            <person name="Hatakka A."/>
            <person name="Henrissat B."/>
            <person name="Hilden K."/>
            <person name="Kuo R."/>
            <person name="Labutti K."/>
            <person name="Lipzen A."/>
            <person name="Makela M.R."/>
            <person name="Sandor L."/>
            <person name="Spatafora J.W."/>
            <person name="Grigoriev I.V."/>
            <person name="Hibbett D.S."/>
        </authorList>
    </citation>
    <scope>NUCLEOTIDE SEQUENCE [LARGE SCALE GENOMIC DNA]</scope>
    <source>
        <strain evidence="3 4">3A-2</strain>
    </source>
</reference>
<dbReference type="Proteomes" id="UP000250043">
    <property type="component" value="Unassembled WGS sequence"/>
</dbReference>
<dbReference type="Pfam" id="PF01979">
    <property type="entry name" value="Amidohydro_1"/>
    <property type="match status" value="1"/>
</dbReference>
<name>A0A8E2DR33_9APHY</name>
<feature type="domain" description="Amidohydrolase-related" evidence="2">
    <location>
        <begin position="55"/>
        <end position="426"/>
    </location>
</feature>
<dbReference type="Gene3D" id="3.20.20.140">
    <property type="entry name" value="Metal-dependent hydrolases"/>
    <property type="match status" value="1"/>
</dbReference>
<evidence type="ECO:0000256" key="1">
    <source>
        <dbReference type="ARBA" id="ARBA00022801"/>
    </source>
</evidence>
<gene>
    <name evidence="3" type="ORF">OBBRIDRAFT_789429</name>
</gene>
<dbReference type="PANTHER" id="PTHR43794:SF11">
    <property type="entry name" value="AMIDOHYDROLASE-RELATED DOMAIN-CONTAINING PROTEIN"/>
    <property type="match status" value="1"/>
</dbReference>
<keyword evidence="4" id="KW-1185">Reference proteome</keyword>
<dbReference type="InterPro" id="IPR006680">
    <property type="entry name" value="Amidohydro-rel"/>
</dbReference>
<dbReference type="InterPro" id="IPR011059">
    <property type="entry name" value="Metal-dep_hydrolase_composite"/>
</dbReference>